<protein>
    <submittedName>
        <fullName evidence="1">Uncharacterized protein</fullName>
    </submittedName>
</protein>
<dbReference type="Proteomes" id="UP000503447">
    <property type="component" value="Chromosome"/>
</dbReference>
<name>A0A6M5Z7F2_9BACT</name>
<sequence length="52" mass="5419">MEKSGNCSGSRVPADIISASSGRKLTKWGAARAKKGSSLLLKITSDSNILIN</sequence>
<dbReference type="AlphaFoldDB" id="A0A6M5Z7F2"/>
<gene>
    <name evidence="1" type="ORF">FTUN_8782</name>
</gene>
<accession>A0A6M5Z7F2</accession>
<evidence type="ECO:0000313" key="1">
    <source>
        <dbReference type="EMBL" id="QJX01143.1"/>
    </source>
</evidence>
<keyword evidence="2" id="KW-1185">Reference proteome</keyword>
<dbReference type="KEGG" id="ftj:FTUN_8782"/>
<proteinExistence type="predicted"/>
<reference evidence="2" key="1">
    <citation type="submission" date="2020-05" db="EMBL/GenBank/DDBJ databases">
        <title>Frigoriglobus tundricola gen. nov., sp. nov., a psychrotolerant cellulolytic planctomycete of the family Gemmataceae with two divergent copies of 16S rRNA gene.</title>
        <authorList>
            <person name="Kulichevskaya I.S."/>
            <person name="Ivanova A.A."/>
            <person name="Naumoff D.G."/>
            <person name="Beletsky A.V."/>
            <person name="Rijpstra W.I.C."/>
            <person name="Sinninghe Damste J.S."/>
            <person name="Mardanov A.V."/>
            <person name="Ravin N.V."/>
            <person name="Dedysh S.N."/>
        </authorList>
    </citation>
    <scope>NUCLEOTIDE SEQUENCE [LARGE SCALE GENOMIC DNA]</scope>
    <source>
        <strain evidence="2">PL17</strain>
    </source>
</reference>
<organism evidence="1 2">
    <name type="scientific">Frigoriglobus tundricola</name>
    <dbReference type="NCBI Taxonomy" id="2774151"/>
    <lineage>
        <taxon>Bacteria</taxon>
        <taxon>Pseudomonadati</taxon>
        <taxon>Planctomycetota</taxon>
        <taxon>Planctomycetia</taxon>
        <taxon>Gemmatales</taxon>
        <taxon>Gemmataceae</taxon>
        <taxon>Frigoriglobus</taxon>
    </lineage>
</organism>
<dbReference type="EMBL" id="CP053452">
    <property type="protein sequence ID" value="QJX01143.1"/>
    <property type="molecule type" value="Genomic_DNA"/>
</dbReference>
<evidence type="ECO:0000313" key="2">
    <source>
        <dbReference type="Proteomes" id="UP000503447"/>
    </source>
</evidence>